<dbReference type="PANTHER" id="PTHR21310:SF15">
    <property type="entry name" value="AMINOGLYCOSIDE PHOSPHOTRANSFERASE DOMAIN-CONTAINING PROTEIN"/>
    <property type="match status" value="1"/>
</dbReference>
<dbReference type="Proteomes" id="UP001141950">
    <property type="component" value="Unassembled WGS sequence"/>
</dbReference>
<gene>
    <name evidence="2" type="ORF">NQZ67_27505</name>
</gene>
<dbReference type="Gene3D" id="3.30.200.20">
    <property type="entry name" value="Phosphorylase Kinase, domain 1"/>
    <property type="match status" value="1"/>
</dbReference>
<dbReference type="EMBL" id="JANIPJ010000030">
    <property type="protein sequence ID" value="MCR2807642.1"/>
    <property type="molecule type" value="Genomic_DNA"/>
</dbReference>
<evidence type="ECO:0000259" key="1">
    <source>
        <dbReference type="Pfam" id="PF01636"/>
    </source>
</evidence>
<dbReference type="RefSeq" id="WP_257452286.1">
    <property type="nucleotide sequence ID" value="NZ_JANIPJ010000030.1"/>
</dbReference>
<feature type="domain" description="Aminoglycoside phosphotransferase" evidence="1">
    <location>
        <begin position="28"/>
        <end position="268"/>
    </location>
</feature>
<sequence>MENKTNELIQPLLERAKQHGLAIDPASIKINESGLDFLAVFAKTTAGVPWVLRSPRRPDVAAATSYERDVLRFLQPRILFEVPDWQLYDESIIGYPLLGGTPLATINMEIMDYEWYLQKDALPERFYETLAQALVSLHSVDDREARAAGVRVTPAGELRGEALKMMEAAREAFGVSAPLWERWQRWLADESYWPRHACMTHGDMHPGHILVQPDGEVTGLLDWTEGAVSDPAKDFIILRMLWGEDGLRDFIARYERAGGRVWPRMAEHIAEWEAFYPAMIAAFAVKSGLPEYEAMARSSLGVE</sequence>
<dbReference type="InterPro" id="IPR051678">
    <property type="entry name" value="AGP_Transferase"/>
</dbReference>
<comment type="caution">
    <text evidence="2">The sequence shown here is derived from an EMBL/GenBank/DDBJ whole genome shotgun (WGS) entry which is preliminary data.</text>
</comment>
<organism evidence="2 3">
    <name type="scientific">Paenibacillus soyae</name>
    <dbReference type="NCBI Taxonomy" id="2969249"/>
    <lineage>
        <taxon>Bacteria</taxon>
        <taxon>Bacillati</taxon>
        <taxon>Bacillota</taxon>
        <taxon>Bacilli</taxon>
        <taxon>Bacillales</taxon>
        <taxon>Paenibacillaceae</taxon>
        <taxon>Paenibacillus</taxon>
    </lineage>
</organism>
<dbReference type="PANTHER" id="PTHR21310">
    <property type="entry name" value="AMINOGLYCOSIDE PHOSPHOTRANSFERASE-RELATED-RELATED"/>
    <property type="match status" value="1"/>
</dbReference>
<dbReference type="InterPro" id="IPR002575">
    <property type="entry name" value="Aminoglycoside_PTrfase"/>
</dbReference>
<accession>A0A9X2N247</accession>
<proteinExistence type="predicted"/>
<evidence type="ECO:0000313" key="2">
    <source>
        <dbReference type="EMBL" id="MCR2807642.1"/>
    </source>
</evidence>
<name>A0A9X2N247_9BACL</name>
<keyword evidence="3" id="KW-1185">Reference proteome</keyword>
<reference evidence="2" key="1">
    <citation type="submission" date="2022-08" db="EMBL/GenBank/DDBJ databases">
        <title>The genomic sequence of strain Paenibacillus sp. SCIV0701.</title>
        <authorList>
            <person name="Zhao H."/>
        </authorList>
    </citation>
    <scope>NUCLEOTIDE SEQUENCE</scope>
    <source>
        <strain evidence="2">SCIV0701</strain>
    </source>
</reference>
<dbReference type="CDD" id="cd05152">
    <property type="entry name" value="MPH2"/>
    <property type="match status" value="1"/>
</dbReference>
<evidence type="ECO:0000313" key="3">
    <source>
        <dbReference type="Proteomes" id="UP001141950"/>
    </source>
</evidence>
<protein>
    <submittedName>
        <fullName evidence="2">Macrolide 2'-phosphotransferase</fullName>
    </submittedName>
</protein>
<dbReference type="SUPFAM" id="SSF56112">
    <property type="entry name" value="Protein kinase-like (PK-like)"/>
    <property type="match status" value="1"/>
</dbReference>
<dbReference type="InterPro" id="IPR011009">
    <property type="entry name" value="Kinase-like_dom_sf"/>
</dbReference>
<dbReference type="AlphaFoldDB" id="A0A9X2N247"/>
<dbReference type="Gene3D" id="3.90.1200.10">
    <property type="match status" value="1"/>
</dbReference>
<dbReference type="Pfam" id="PF01636">
    <property type="entry name" value="APH"/>
    <property type="match status" value="1"/>
</dbReference>